<protein>
    <submittedName>
        <fullName evidence="1">Uncharacterized protein</fullName>
    </submittedName>
</protein>
<dbReference type="EMBL" id="JABBWE010000127">
    <property type="protein sequence ID" value="KAG1784828.1"/>
    <property type="molecule type" value="Genomic_DNA"/>
</dbReference>
<dbReference type="RefSeq" id="XP_041152313.1">
    <property type="nucleotide sequence ID" value="XM_041307939.1"/>
</dbReference>
<gene>
    <name evidence="1" type="ORF">HD556DRAFT_1451335</name>
</gene>
<dbReference type="GeneID" id="64601703"/>
<organism evidence="1 2">
    <name type="scientific">Suillus plorans</name>
    <dbReference type="NCBI Taxonomy" id="116603"/>
    <lineage>
        <taxon>Eukaryota</taxon>
        <taxon>Fungi</taxon>
        <taxon>Dikarya</taxon>
        <taxon>Basidiomycota</taxon>
        <taxon>Agaricomycotina</taxon>
        <taxon>Agaricomycetes</taxon>
        <taxon>Agaricomycetidae</taxon>
        <taxon>Boletales</taxon>
        <taxon>Suillineae</taxon>
        <taxon>Suillaceae</taxon>
        <taxon>Suillus</taxon>
    </lineage>
</organism>
<comment type="caution">
    <text evidence="1">The sequence shown here is derived from an EMBL/GenBank/DDBJ whole genome shotgun (WGS) entry which is preliminary data.</text>
</comment>
<dbReference type="Proteomes" id="UP000719766">
    <property type="component" value="Unassembled WGS sequence"/>
</dbReference>
<accession>A0A9P7A9Y7</accession>
<evidence type="ECO:0000313" key="2">
    <source>
        <dbReference type="Proteomes" id="UP000719766"/>
    </source>
</evidence>
<keyword evidence="2" id="KW-1185">Reference proteome</keyword>
<dbReference type="AlphaFoldDB" id="A0A9P7A9Y7"/>
<evidence type="ECO:0000313" key="1">
    <source>
        <dbReference type="EMBL" id="KAG1784828.1"/>
    </source>
</evidence>
<proteinExistence type="predicted"/>
<name>A0A9P7A9Y7_9AGAM</name>
<dbReference type="OrthoDB" id="2186770at2759"/>
<sequence>MSSSAFSQSFKLKGYSHDHDAQYIPYFKASNTRNGRSPSSLRIFLPALPNNPEVVWNLIKQAGRWLNCSSIDAVSMTSGQYKDHPCRPALSWTTYDTQARHFRVPDRIDAPSEWAVPKNALPKDAELKVFPHYHPVRSDCIFPSIAPSNYENTSAPDTLYVTDYTVNPHAKPPQANWCSPELSGYIFKIEMWDLSFIARITLARVSILRQTRCCAPSQIPERSTIHAATSTRYQTFVLTARYSPSPFSVPSPSPSSVPSPVPSPFSSPFSSPSPSPSPSPFSSFPPPLSFPPSPSHSSPWLSFLHDQCCSSADPPLRVPSFKIDAIDEVDEVDYLFRRDGSRFRFHRIAFRADLRTWRACGKWPVCVKSAQTPPQSLGDMSGCVFYCDTDPISYPHQWLATPAIYINHPPSALQPSLCHVSVGAINDESD</sequence>
<reference evidence="1" key="1">
    <citation type="journal article" date="2020" name="New Phytol.">
        <title>Comparative genomics reveals dynamic genome evolution in host specialist ectomycorrhizal fungi.</title>
        <authorList>
            <person name="Lofgren L.A."/>
            <person name="Nguyen N.H."/>
            <person name="Vilgalys R."/>
            <person name="Ruytinx J."/>
            <person name="Liao H.L."/>
            <person name="Branco S."/>
            <person name="Kuo A."/>
            <person name="LaButti K."/>
            <person name="Lipzen A."/>
            <person name="Andreopoulos W."/>
            <person name="Pangilinan J."/>
            <person name="Riley R."/>
            <person name="Hundley H."/>
            <person name="Na H."/>
            <person name="Barry K."/>
            <person name="Grigoriev I.V."/>
            <person name="Stajich J.E."/>
            <person name="Kennedy P.G."/>
        </authorList>
    </citation>
    <scope>NUCLEOTIDE SEQUENCE</scope>
    <source>
        <strain evidence="1">S12</strain>
    </source>
</reference>